<evidence type="ECO:0000313" key="7">
    <source>
        <dbReference type="Proteomes" id="UP000005753"/>
    </source>
</evidence>
<dbReference type="Gene3D" id="1.10.10.10">
    <property type="entry name" value="Winged helix-like DNA-binding domain superfamily/Winged helix DNA-binding domain"/>
    <property type="match status" value="1"/>
</dbReference>
<name>I5AX84_EUBC6</name>
<dbReference type="FunFam" id="1.10.10.10:FF:000001">
    <property type="entry name" value="LysR family transcriptional regulator"/>
    <property type="match status" value="1"/>
</dbReference>
<dbReference type="EMBL" id="CM001487">
    <property type="protein sequence ID" value="EIM58407.1"/>
    <property type="molecule type" value="Genomic_DNA"/>
</dbReference>
<dbReference type="InterPro" id="IPR005119">
    <property type="entry name" value="LysR_subst-bd"/>
</dbReference>
<dbReference type="SUPFAM" id="SSF53850">
    <property type="entry name" value="Periplasmic binding protein-like II"/>
    <property type="match status" value="1"/>
</dbReference>
<dbReference type="Proteomes" id="UP000005753">
    <property type="component" value="Chromosome"/>
</dbReference>
<dbReference type="CDD" id="cd05466">
    <property type="entry name" value="PBP2_LTTR_substrate"/>
    <property type="match status" value="1"/>
</dbReference>
<dbReference type="GO" id="GO:0005829">
    <property type="term" value="C:cytosol"/>
    <property type="evidence" value="ECO:0007669"/>
    <property type="project" value="TreeGrafter"/>
</dbReference>
<evidence type="ECO:0000313" key="6">
    <source>
        <dbReference type="EMBL" id="EIM58407.1"/>
    </source>
</evidence>
<evidence type="ECO:0000256" key="4">
    <source>
        <dbReference type="ARBA" id="ARBA00023163"/>
    </source>
</evidence>
<sequence>MEIRVLRYFLETAREGNMTRAAERLFVSQPTMSKQIKELEKELGTKLFIRSNYSIHLTQAGMLLRERAEDILSLVDKTEAEFKSLEEINSGDIYVGAPESEAMGLFADIVCNLQKNYPKIRCNIYSGNMQDVCEKLDKGLLDFAIVMNYVDLNKYNYLPMSTEDRWGVIFRSDDALSKKKSFSISDLKYMPLICSKQWIDHELPDWFGYDLKDINIVATYNLPYNGAIMAKAGIGYAVMLDKLVHTDDGSDITFRPLKDVPKAEMYIIWRKYQTFTPVAELLIRELHKTFK</sequence>
<dbReference type="Pfam" id="PF00126">
    <property type="entry name" value="HTH_1"/>
    <property type="match status" value="1"/>
</dbReference>
<dbReference type="InterPro" id="IPR036388">
    <property type="entry name" value="WH-like_DNA-bd_sf"/>
</dbReference>
<dbReference type="PANTHER" id="PTHR30419">
    <property type="entry name" value="HTH-TYPE TRANSCRIPTIONAL REGULATOR YBHD"/>
    <property type="match status" value="1"/>
</dbReference>
<gene>
    <name evidence="6" type="ORF">EubceDRAFT1_2704</name>
</gene>
<dbReference type="STRING" id="633697.EubceDRAFT1_2704"/>
<dbReference type="PANTHER" id="PTHR30419:SF8">
    <property type="entry name" value="NITROGEN ASSIMILATION TRANSCRIPTIONAL ACTIVATOR-RELATED"/>
    <property type="match status" value="1"/>
</dbReference>
<dbReference type="GO" id="GO:0003700">
    <property type="term" value="F:DNA-binding transcription factor activity"/>
    <property type="evidence" value="ECO:0007669"/>
    <property type="project" value="InterPro"/>
</dbReference>
<dbReference type="HOGENOM" id="CLU_039613_6_2_9"/>
<dbReference type="Pfam" id="PF03466">
    <property type="entry name" value="LysR_substrate"/>
    <property type="match status" value="1"/>
</dbReference>
<protein>
    <submittedName>
        <fullName evidence="6">Transcriptional regulator</fullName>
    </submittedName>
</protein>
<proteinExistence type="inferred from homology"/>
<dbReference type="PRINTS" id="PR00039">
    <property type="entry name" value="HTHLYSR"/>
</dbReference>
<dbReference type="AlphaFoldDB" id="I5AX84"/>
<reference evidence="6 7" key="2">
    <citation type="submission" date="2012-02" db="EMBL/GenBank/DDBJ databases">
        <title>Improved High-Quality Draft sequence of Eubacterium cellulosolvens 6.</title>
        <authorList>
            <consortium name="US DOE Joint Genome Institute"/>
            <person name="Lucas S."/>
            <person name="Han J."/>
            <person name="Lapidus A."/>
            <person name="Cheng J.-F."/>
            <person name="Goodwin L."/>
            <person name="Pitluck S."/>
            <person name="Peters L."/>
            <person name="Mikhailova N."/>
            <person name="Gu W."/>
            <person name="Detter J.C."/>
            <person name="Han C."/>
            <person name="Tapia R."/>
            <person name="Land M."/>
            <person name="Hauser L."/>
            <person name="Kyrpides N."/>
            <person name="Ivanova N."/>
            <person name="Pagani I."/>
            <person name="Johnson E."/>
            <person name="Mukhopadhyay B."/>
            <person name="Anderson I."/>
            <person name="Woyke T."/>
        </authorList>
    </citation>
    <scope>NUCLEOTIDE SEQUENCE [LARGE SCALE GENOMIC DNA]</scope>
    <source>
        <strain evidence="6 7">6</strain>
    </source>
</reference>
<dbReference type="InterPro" id="IPR050950">
    <property type="entry name" value="HTH-type_LysR_regulators"/>
</dbReference>
<reference evidence="6 7" key="1">
    <citation type="submission" date="2010-08" db="EMBL/GenBank/DDBJ databases">
        <authorList>
            <consortium name="US DOE Joint Genome Institute (JGI-PGF)"/>
            <person name="Lucas S."/>
            <person name="Copeland A."/>
            <person name="Lapidus A."/>
            <person name="Cheng J.-F."/>
            <person name="Bruce D."/>
            <person name="Goodwin L."/>
            <person name="Pitluck S."/>
            <person name="Land M.L."/>
            <person name="Hauser L."/>
            <person name="Chang Y.-J."/>
            <person name="Anderson I.J."/>
            <person name="Johnson E."/>
            <person name="Mulhopadhyay B."/>
            <person name="Kyrpides N."/>
            <person name="Woyke T.J."/>
        </authorList>
    </citation>
    <scope>NUCLEOTIDE SEQUENCE [LARGE SCALE GENOMIC DNA]</scope>
    <source>
        <strain evidence="6 7">6</strain>
    </source>
</reference>
<dbReference type="SUPFAM" id="SSF46785">
    <property type="entry name" value="Winged helix' DNA-binding domain"/>
    <property type="match status" value="1"/>
</dbReference>
<keyword evidence="2" id="KW-0805">Transcription regulation</keyword>
<dbReference type="PROSITE" id="PS50931">
    <property type="entry name" value="HTH_LYSR"/>
    <property type="match status" value="1"/>
</dbReference>
<feature type="domain" description="HTH lysR-type" evidence="5">
    <location>
        <begin position="1"/>
        <end position="58"/>
    </location>
</feature>
<keyword evidence="3" id="KW-0238">DNA-binding</keyword>
<comment type="similarity">
    <text evidence="1">Belongs to the LysR transcriptional regulatory family.</text>
</comment>
<dbReference type="Gene3D" id="3.40.190.10">
    <property type="entry name" value="Periplasmic binding protein-like II"/>
    <property type="match status" value="2"/>
</dbReference>
<evidence type="ECO:0000259" key="5">
    <source>
        <dbReference type="PROSITE" id="PS50931"/>
    </source>
</evidence>
<dbReference type="GO" id="GO:0003677">
    <property type="term" value="F:DNA binding"/>
    <property type="evidence" value="ECO:0007669"/>
    <property type="project" value="UniProtKB-KW"/>
</dbReference>
<evidence type="ECO:0000256" key="3">
    <source>
        <dbReference type="ARBA" id="ARBA00023125"/>
    </source>
</evidence>
<organism evidence="6 7">
    <name type="scientific">Eubacterium cellulosolvens (strain ATCC 43171 / JCM 9499 / 6)</name>
    <name type="common">Cillobacterium cellulosolvens</name>
    <dbReference type="NCBI Taxonomy" id="633697"/>
    <lineage>
        <taxon>Bacteria</taxon>
        <taxon>Bacillati</taxon>
        <taxon>Bacillota</taxon>
        <taxon>Clostridia</taxon>
        <taxon>Eubacteriales</taxon>
        <taxon>Eubacteriaceae</taxon>
        <taxon>Eubacterium</taxon>
    </lineage>
</organism>
<evidence type="ECO:0000256" key="2">
    <source>
        <dbReference type="ARBA" id="ARBA00023015"/>
    </source>
</evidence>
<keyword evidence="7" id="KW-1185">Reference proteome</keyword>
<dbReference type="OrthoDB" id="9803714at2"/>
<dbReference type="InterPro" id="IPR000847">
    <property type="entry name" value="LysR_HTH_N"/>
</dbReference>
<dbReference type="InterPro" id="IPR036390">
    <property type="entry name" value="WH_DNA-bd_sf"/>
</dbReference>
<accession>I5AX84</accession>
<dbReference type="eggNOG" id="COG0583">
    <property type="taxonomic scope" value="Bacteria"/>
</dbReference>
<keyword evidence="4" id="KW-0804">Transcription</keyword>
<evidence type="ECO:0000256" key="1">
    <source>
        <dbReference type="ARBA" id="ARBA00009437"/>
    </source>
</evidence>